<accession>A0ACB9H6A6</accession>
<protein>
    <submittedName>
        <fullName evidence="1">Uncharacterized protein</fullName>
    </submittedName>
</protein>
<proteinExistence type="predicted"/>
<name>A0ACB9H6A6_CICIN</name>
<evidence type="ECO:0000313" key="2">
    <source>
        <dbReference type="Proteomes" id="UP001055811"/>
    </source>
</evidence>
<dbReference type="EMBL" id="CM042009">
    <property type="protein sequence ID" value="KAI3791409.1"/>
    <property type="molecule type" value="Genomic_DNA"/>
</dbReference>
<gene>
    <name evidence="1" type="ORF">L2E82_05177</name>
</gene>
<organism evidence="1 2">
    <name type="scientific">Cichorium intybus</name>
    <name type="common">Chicory</name>
    <dbReference type="NCBI Taxonomy" id="13427"/>
    <lineage>
        <taxon>Eukaryota</taxon>
        <taxon>Viridiplantae</taxon>
        <taxon>Streptophyta</taxon>
        <taxon>Embryophyta</taxon>
        <taxon>Tracheophyta</taxon>
        <taxon>Spermatophyta</taxon>
        <taxon>Magnoliopsida</taxon>
        <taxon>eudicotyledons</taxon>
        <taxon>Gunneridae</taxon>
        <taxon>Pentapetalae</taxon>
        <taxon>asterids</taxon>
        <taxon>campanulids</taxon>
        <taxon>Asterales</taxon>
        <taxon>Asteraceae</taxon>
        <taxon>Cichorioideae</taxon>
        <taxon>Cichorieae</taxon>
        <taxon>Cichoriinae</taxon>
        <taxon>Cichorium</taxon>
    </lineage>
</organism>
<keyword evidence="2" id="KW-1185">Reference proteome</keyword>
<evidence type="ECO:0000313" key="1">
    <source>
        <dbReference type="EMBL" id="KAI3791409.1"/>
    </source>
</evidence>
<comment type="caution">
    <text evidence="1">The sequence shown here is derived from an EMBL/GenBank/DDBJ whole genome shotgun (WGS) entry which is preliminary data.</text>
</comment>
<sequence length="209" mass="23377">MGFGIFHTGIEDFILVWLPAPTVSLRPPVAVSAGIVAKYFSGCPDNAFQVALADTSYSFLQRIGAIVPAEKYPQFFSKKSLIGRMLTVKVYCLPDSYEVNDPSLDDIRDVLNPRFSKDQVLQPDKNQQCSVAVDASDDLMFPENPSRLITKSFLSLAPPRTLPSEDKFGPFSLGEATLPPHQQPMYIFFGRQRLMETTMVKKMNMFISI</sequence>
<reference evidence="1 2" key="2">
    <citation type="journal article" date="2022" name="Mol. Ecol. Resour.">
        <title>The genomes of chicory, endive, great burdock and yacon provide insights into Asteraceae paleo-polyploidization history and plant inulin production.</title>
        <authorList>
            <person name="Fan W."/>
            <person name="Wang S."/>
            <person name="Wang H."/>
            <person name="Wang A."/>
            <person name="Jiang F."/>
            <person name="Liu H."/>
            <person name="Zhao H."/>
            <person name="Xu D."/>
            <person name="Zhang Y."/>
        </authorList>
    </citation>
    <scope>NUCLEOTIDE SEQUENCE [LARGE SCALE GENOMIC DNA]</scope>
    <source>
        <strain evidence="2">cv. Punajuju</strain>
        <tissue evidence="1">Leaves</tissue>
    </source>
</reference>
<dbReference type="Proteomes" id="UP001055811">
    <property type="component" value="Linkage Group LG01"/>
</dbReference>
<reference evidence="2" key="1">
    <citation type="journal article" date="2022" name="Mol. Ecol. Resour.">
        <title>The genomes of chicory, endive, great burdock and yacon provide insights into Asteraceae palaeo-polyploidization history and plant inulin production.</title>
        <authorList>
            <person name="Fan W."/>
            <person name="Wang S."/>
            <person name="Wang H."/>
            <person name="Wang A."/>
            <person name="Jiang F."/>
            <person name="Liu H."/>
            <person name="Zhao H."/>
            <person name="Xu D."/>
            <person name="Zhang Y."/>
        </authorList>
    </citation>
    <scope>NUCLEOTIDE SEQUENCE [LARGE SCALE GENOMIC DNA]</scope>
    <source>
        <strain evidence="2">cv. Punajuju</strain>
    </source>
</reference>